<dbReference type="InterPro" id="IPR012373">
    <property type="entry name" value="Ferrdict_sens_TM"/>
</dbReference>
<dbReference type="PIRSF" id="PIRSF018266">
    <property type="entry name" value="FecR"/>
    <property type="match status" value="1"/>
</dbReference>
<keyword evidence="1" id="KW-0812">Transmembrane</keyword>
<evidence type="ECO:0000259" key="3">
    <source>
        <dbReference type="Pfam" id="PF16344"/>
    </source>
</evidence>
<dbReference type="InterPro" id="IPR032508">
    <property type="entry name" value="FecR_C"/>
</dbReference>
<evidence type="ECO:0000313" key="4">
    <source>
        <dbReference type="EMBL" id="MBL1411043.1"/>
    </source>
</evidence>
<evidence type="ECO:0000313" key="5">
    <source>
        <dbReference type="Proteomes" id="UP000625283"/>
    </source>
</evidence>
<dbReference type="PANTHER" id="PTHR30273:SF2">
    <property type="entry name" value="PROTEIN FECR"/>
    <property type="match status" value="1"/>
</dbReference>
<evidence type="ECO:0000259" key="2">
    <source>
        <dbReference type="Pfam" id="PF04773"/>
    </source>
</evidence>
<protein>
    <submittedName>
        <fullName evidence="4">FecR family protein</fullName>
    </submittedName>
</protein>
<evidence type="ECO:0000256" key="1">
    <source>
        <dbReference type="SAM" id="Phobius"/>
    </source>
</evidence>
<comment type="caution">
    <text evidence="4">The sequence shown here is derived from an EMBL/GenBank/DDBJ whole genome shotgun (WGS) entry which is preliminary data.</text>
</comment>
<dbReference type="Proteomes" id="UP000625283">
    <property type="component" value="Unassembled WGS sequence"/>
</dbReference>
<dbReference type="EMBL" id="JAERTY010000012">
    <property type="protein sequence ID" value="MBL1411043.1"/>
    <property type="molecule type" value="Genomic_DNA"/>
</dbReference>
<reference evidence="4 5" key="1">
    <citation type="submission" date="2021-01" db="EMBL/GenBank/DDBJ databases">
        <title>C459-1 draft genome sequence.</title>
        <authorList>
            <person name="Zhang X.-F."/>
        </authorList>
    </citation>
    <scope>NUCLEOTIDE SEQUENCE [LARGE SCALE GENOMIC DNA]</scope>
    <source>
        <strain evidence="5">C459-1</strain>
    </source>
</reference>
<sequence>MKIEDTYYRKLVDGYLNKTLTKRELTIFFDLLSKGELDFYLEEDMISNFPQEPKRERKLKVSRTTWFAAAAVLVMLIGLSSPLWFSKETVEEPYVMPKSSIKAGGNHAVLTLSDGREVVLGGDSNADIIQDNQVNIANSVAGVLKYDFSSLSLDKGDPDKAQEKTNCIKTPNGGTYQIILSDGTKVWLNSRSSINFPLIFDKNERVVDIEGEVFFEVAKNERKPFIVRTKSQEIKVIGTSFNVNAYSDEPFVRTTLVTGKIKLKASDQLFYLEPGDELINYGEHSRLQTGDIEQVLAWKEGYFKFDKVDLKTLMREISRWYNVSVNIDAQLKNDRFVGKIKRSEDLDKMIYILKEGGLNIRLVDRTIIVRD</sequence>
<name>A0ABS1R8N0_9SPHI</name>
<feature type="transmembrane region" description="Helical" evidence="1">
    <location>
        <begin position="64"/>
        <end position="85"/>
    </location>
</feature>
<gene>
    <name evidence="4" type="ORF">JKG61_19955</name>
</gene>
<keyword evidence="1" id="KW-0472">Membrane</keyword>
<feature type="domain" description="Protein FecR C-terminal" evidence="3">
    <location>
        <begin position="302"/>
        <end position="369"/>
    </location>
</feature>
<dbReference type="InterPro" id="IPR006860">
    <property type="entry name" value="FecR"/>
</dbReference>
<proteinExistence type="predicted"/>
<dbReference type="Gene3D" id="3.55.50.30">
    <property type="match status" value="1"/>
</dbReference>
<keyword evidence="5" id="KW-1185">Reference proteome</keyword>
<organism evidence="4 5">
    <name type="scientific">Sphingobacterium faecale</name>
    <dbReference type="NCBI Taxonomy" id="2803775"/>
    <lineage>
        <taxon>Bacteria</taxon>
        <taxon>Pseudomonadati</taxon>
        <taxon>Bacteroidota</taxon>
        <taxon>Sphingobacteriia</taxon>
        <taxon>Sphingobacteriales</taxon>
        <taxon>Sphingobacteriaceae</taxon>
        <taxon>Sphingobacterium</taxon>
    </lineage>
</organism>
<dbReference type="Pfam" id="PF04773">
    <property type="entry name" value="FecR"/>
    <property type="match status" value="1"/>
</dbReference>
<accession>A0ABS1R8N0</accession>
<dbReference type="RefSeq" id="WP_202104776.1">
    <property type="nucleotide sequence ID" value="NZ_JAERTY010000012.1"/>
</dbReference>
<feature type="domain" description="FecR protein" evidence="2">
    <location>
        <begin position="168"/>
        <end position="261"/>
    </location>
</feature>
<keyword evidence="1" id="KW-1133">Transmembrane helix</keyword>
<dbReference type="PANTHER" id="PTHR30273">
    <property type="entry name" value="PERIPLASMIC SIGNAL SENSOR AND SIGMA FACTOR ACTIVATOR FECR-RELATED"/>
    <property type="match status" value="1"/>
</dbReference>
<dbReference type="Gene3D" id="2.60.120.1440">
    <property type="match status" value="1"/>
</dbReference>
<dbReference type="Pfam" id="PF16344">
    <property type="entry name" value="FecR_C"/>
    <property type="match status" value="1"/>
</dbReference>